<protein>
    <submittedName>
        <fullName evidence="2">Uncharacterized protein</fullName>
    </submittedName>
</protein>
<gene>
    <name evidence="2" type="ORF">SAMN02910429_00033</name>
</gene>
<evidence type="ECO:0000313" key="2">
    <source>
        <dbReference type="EMBL" id="SER41644.1"/>
    </source>
</evidence>
<keyword evidence="1" id="KW-0812">Transmembrane</keyword>
<name>A0A1H9P039_9FIRM</name>
<dbReference type="RefSeq" id="WP_027421904.1">
    <property type="nucleotide sequence ID" value="NZ_FOGW01000004.1"/>
</dbReference>
<dbReference type="Proteomes" id="UP000182471">
    <property type="component" value="Unassembled WGS sequence"/>
</dbReference>
<proteinExistence type="predicted"/>
<evidence type="ECO:0000313" key="3">
    <source>
        <dbReference type="Proteomes" id="UP000182471"/>
    </source>
</evidence>
<organism evidence="2 3">
    <name type="scientific">Lachnobacterium bovis</name>
    <dbReference type="NCBI Taxonomy" id="140626"/>
    <lineage>
        <taxon>Bacteria</taxon>
        <taxon>Bacillati</taxon>
        <taxon>Bacillota</taxon>
        <taxon>Clostridia</taxon>
        <taxon>Lachnospirales</taxon>
        <taxon>Lachnospiraceae</taxon>
        <taxon>Lachnobacterium</taxon>
    </lineage>
</organism>
<dbReference type="AlphaFoldDB" id="A0A1H9P039"/>
<keyword evidence="1" id="KW-0472">Membrane</keyword>
<dbReference type="EMBL" id="FOGW01000004">
    <property type="protein sequence ID" value="SER41644.1"/>
    <property type="molecule type" value="Genomic_DNA"/>
</dbReference>
<keyword evidence="1" id="KW-1133">Transmembrane helix</keyword>
<accession>A0A1H9P039</accession>
<sequence length="133" mass="16097">MINEERVRELYHIAKYDMTQGTKNSQMGHFYRSDYIWKELIKSFFTGTISFAIIVILIGIYYAKSIIKAFSSFDLEHISIIMVIMYVIFMIVYFLITYVVYYHRYTIGRRNLKELYEHVKRANKLYEDEEINN</sequence>
<feature type="transmembrane region" description="Helical" evidence="1">
    <location>
        <begin position="40"/>
        <end position="63"/>
    </location>
</feature>
<evidence type="ECO:0000256" key="1">
    <source>
        <dbReference type="SAM" id="Phobius"/>
    </source>
</evidence>
<feature type="transmembrane region" description="Helical" evidence="1">
    <location>
        <begin position="78"/>
        <end position="101"/>
    </location>
</feature>
<keyword evidence="3" id="KW-1185">Reference proteome</keyword>
<reference evidence="3" key="1">
    <citation type="submission" date="2016-10" db="EMBL/GenBank/DDBJ databases">
        <authorList>
            <person name="Varghese N."/>
            <person name="Submissions S."/>
        </authorList>
    </citation>
    <scope>NUCLEOTIDE SEQUENCE [LARGE SCALE GENOMIC DNA]</scope>
    <source>
        <strain evidence="3">S1b</strain>
    </source>
</reference>